<dbReference type="InterPro" id="IPR012917">
    <property type="entry name" value="DUF3294"/>
</dbReference>
<keyword evidence="3" id="KW-1185">Reference proteome</keyword>
<feature type="compositionally biased region" description="Polar residues" evidence="1">
    <location>
        <begin position="72"/>
        <end position="81"/>
    </location>
</feature>
<dbReference type="FunCoup" id="A0A448YFM0">
    <property type="interactions" value="156"/>
</dbReference>
<dbReference type="InParanoid" id="A0A448YFM0"/>
<dbReference type="Pfam" id="PF07957">
    <property type="entry name" value="DUF3294"/>
    <property type="match status" value="1"/>
</dbReference>
<dbReference type="EMBL" id="CAACVR010000001">
    <property type="protein sequence ID" value="VEU19720.1"/>
    <property type="molecule type" value="Genomic_DNA"/>
</dbReference>
<reference evidence="2 3" key="1">
    <citation type="submission" date="2018-12" db="EMBL/GenBank/DDBJ databases">
        <authorList>
            <person name="Tiukova I."/>
            <person name="Dainat J."/>
        </authorList>
    </citation>
    <scope>NUCLEOTIDE SEQUENCE [LARGE SCALE GENOMIC DNA]</scope>
</reference>
<protein>
    <submittedName>
        <fullName evidence="2">DEKNAAC100233</fullName>
    </submittedName>
</protein>
<evidence type="ECO:0000256" key="1">
    <source>
        <dbReference type="SAM" id="MobiDB-lite"/>
    </source>
</evidence>
<feature type="region of interest" description="Disordered" evidence="1">
    <location>
        <begin position="59"/>
        <end position="81"/>
    </location>
</feature>
<accession>A0A448YFM0</accession>
<evidence type="ECO:0000313" key="3">
    <source>
        <dbReference type="Proteomes" id="UP000290900"/>
    </source>
</evidence>
<name>A0A448YFM0_BRENA</name>
<dbReference type="OrthoDB" id="4076200at2759"/>
<evidence type="ECO:0000313" key="2">
    <source>
        <dbReference type="EMBL" id="VEU19720.1"/>
    </source>
</evidence>
<organism evidence="2 3">
    <name type="scientific">Brettanomyces naardenensis</name>
    <name type="common">Yeast</name>
    <dbReference type="NCBI Taxonomy" id="13370"/>
    <lineage>
        <taxon>Eukaryota</taxon>
        <taxon>Fungi</taxon>
        <taxon>Dikarya</taxon>
        <taxon>Ascomycota</taxon>
        <taxon>Saccharomycotina</taxon>
        <taxon>Pichiomycetes</taxon>
        <taxon>Pichiales</taxon>
        <taxon>Pichiaceae</taxon>
        <taxon>Brettanomyces</taxon>
    </lineage>
</organism>
<sequence>MSEDQARKKPAYSGPKSLQDQINELKLQVGKQRKVLAETAQQLLGLQLKQSREQLAAIPNPDPASVLASEGSRGSTTSLDNTDFATNEDLVQLVSELQGQLTILDQRSYNRVSNSLLTEDDEEILPLPDVDGNFAPKDIYPGTVREFKDLSAEKLIKLSSFYELLPETAEEEARMKAFIAGKITSPNVPPEEFQPKADDYSSETLDKLYEDFRKFIGVRFKRHSK</sequence>
<dbReference type="STRING" id="13370.A0A448YFM0"/>
<proteinExistence type="predicted"/>
<dbReference type="Proteomes" id="UP000290900">
    <property type="component" value="Unassembled WGS sequence"/>
</dbReference>
<dbReference type="AlphaFoldDB" id="A0A448YFM0"/>
<gene>
    <name evidence="2" type="ORF">BRENAR_LOCUS456</name>
</gene>